<evidence type="ECO:0000256" key="3">
    <source>
        <dbReference type="ARBA" id="ARBA00023054"/>
    </source>
</evidence>
<evidence type="ECO:0000256" key="1">
    <source>
        <dbReference type="ARBA" id="ARBA00003416"/>
    </source>
</evidence>
<feature type="compositionally biased region" description="Acidic residues" evidence="5">
    <location>
        <begin position="365"/>
        <end position="375"/>
    </location>
</feature>
<gene>
    <name evidence="6" type="ORF">SFC79_01490</name>
</gene>
<keyword evidence="7" id="KW-1185">Reference proteome</keyword>
<reference evidence="6 7" key="1">
    <citation type="submission" date="2023-11" db="EMBL/GenBank/DDBJ databases">
        <title>Novel species in genus Nocardioides.</title>
        <authorList>
            <person name="Zhou H."/>
        </authorList>
    </citation>
    <scope>NUCLEOTIDE SEQUENCE [LARGE SCALE GENOMIC DNA]</scope>
    <source>
        <strain evidence="6 7">S-58</strain>
    </source>
</reference>
<organism evidence="6 7">
    <name type="scientific">Nocardioides renjunii</name>
    <dbReference type="NCBI Taxonomy" id="3095075"/>
    <lineage>
        <taxon>Bacteria</taxon>
        <taxon>Bacillati</taxon>
        <taxon>Actinomycetota</taxon>
        <taxon>Actinomycetes</taxon>
        <taxon>Propionibacteriales</taxon>
        <taxon>Nocardioidaceae</taxon>
        <taxon>Nocardioides</taxon>
    </lineage>
</organism>
<keyword evidence="3" id="KW-0175">Coiled coil</keyword>
<evidence type="ECO:0000313" key="6">
    <source>
        <dbReference type="EMBL" id="MDZ5660423.1"/>
    </source>
</evidence>
<dbReference type="PANTHER" id="PTHR30563:SF0">
    <property type="entry name" value="DNA RECOMBINATION PROTEIN RMUC"/>
    <property type="match status" value="1"/>
</dbReference>
<comment type="similarity">
    <text evidence="2">Belongs to the RmuC family.</text>
</comment>
<dbReference type="EMBL" id="JAXQPW010000001">
    <property type="protein sequence ID" value="MDZ5660423.1"/>
    <property type="molecule type" value="Genomic_DNA"/>
</dbReference>
<evidence type="ECO:0000313" key="7">
    <source>
        <dbReference type="Proteomes" id="UP001291999"/>
    </source>
</evidence>
<dbReference type="Proteomes" id="UP001291999">
    <property type="component" value="Unassembled WGS sequence"/>
</dbReference>
<dbReference type="Pfam" id="PF02646">
    <property type="entry name" value="RmuC"/>
    <property type="match status" value="1"/>
</dbReference>
<evidence type="ECO:0000256" key="5">
    <source>
        <dbReference type="SAM" id="MobiDB-lite"/>
    </source>
</evidence>
<proteinExistence type="inferred from homology"/>
<evidence type="ECO:0000256" key="2">
    <source>
        <dbReference type="ARBA" id="ARBA00009840"/>
    </source>
</evidence>
<comment type="caution">
    <text evidence="6">The sequence shown here is derived from an EMBL/GenBank/DDBJ whole genome shotgun (WGS) entry which is preliminary data.</text>
</comment>
<protein>
    <submittedName>
        <fullName evidence="6">DNA recombination protein RmuC</fullName>
    </submittedName>
</protein>
<evidence type="ECO:0000256" key="4">
    <source>
        <dbReference type="ARBA" id="ARBA00023172"/>
    </source>
</evidence>
<comment type="function">
    <text evidence="1">Involved in DNA recombination.</text>
</comment>
<dbReference type="RefSeq" id="WP_322422958.1">
    <property type="nucleotide sequence ID" value="NZ_JAXQPW010000001.1"/>
</dbReference>
<dbReference type="InterPro" id="IPR003798">
    <property type="entry name" value="DNA_recombination_RmuC"/>
</dbReference>
<feature type="region of interest" description="Disordered" evidence="5">
    <location>
        <begin position="338"/>
        <end position="388"/>
    </location>
</feature>
<sequence length="388" mass="41904">MDTFPLLLTLALVLALGLALGALIGVLWSRSRPRDDTALAALEQRVAEHAVVQDGLDRLQDQLSDLAHDRVAWQAQLHQQVADMRRSTDTLRQETSTLAAALRKPQVRGQWGELHLRRTVELAGLVDHCDFTEQVRLDDGRLRPDLVVTLAGGRTIAVDAKAPLAAFLDLTGTDDPAEHDRALARLGEHVRKHVADLGSRRYWEALPATPEFVVLFLPGEAILQAALQAVPDLVEQAASRNVVLATPSTMIALLRTVAQGWQHEVLNEQAQAVQRLGQELHARLGSMAGHLDRVGRSLNASVVAYNQAMGSLEGRVLVSARRFAELGVTSEPLAAPRQVETVPRSPGAPELAALDDVAPAAGDPTLDDLLADELADQARPPARRAEGA</sequence>
<name>A0ABU5K643_9ACTN</name>
<dbReference type="PANTHER" id="PTHR30563">
    <property type="entry name" value="DNA RECOMBINATION PROTEIN RMUC"/>
    <property type="match status" value="1"/>
</dbReference>
<keyword evidence="4" id="KW-0233">DNA recombination</keyword>
<accession>A0ABU5K643</accession>